<proteinExistence type="predicted"/>
<dbReference type="Proteomes" id="UP000248132">
    <property type="component" value="Unassembled WGS sequence"/>
</dbReference>
<dbReference type="Gene3D" id="3.30.1230.10">
    <property type="entry name" value="YlxR-like"/>
    <property type="match status" value="1"/>
</dbReference>
<dbReference type="EMBL" id="QKMR01000006">
    <property type="protein sequence ID" value="PYG88411.1"/>
    <property type="molecule type" value="Genomic_DNA"/>
</dbReference>
<evidence type="ECO:0000313" key="3">
    <source>
        <dbReference type="Proteomes" id="UP000248132"/>
    </source>
</evidence>
<dbReference type="AlphaFoldDB" id="A0A318XND0"/>
<comment type="caution">
    <text evidence="2">The sequence shown here is derived from an EMBL/GenBank/DDBJ whole genome shotgun (WGS) entry which is preliminary data.</text>
</comment>
<dbReference type="NCBIfam" id="NF047356">
    <property type="entry name" value="RNA_bind_RnpM"/>
    <property type="match status" value="1"/>
</dbReference>
<accession>A0A318XND0</accession>
<protein>
    <recommendedName>
        <fullName evidence="1">YlxR domain-containing protein</fullName>
    </recommendedName>
</protein>
<dbReference type="CDD" id="cd00279">
    <property type="entry name" value="YlxR"/>
    <property type="match status" value="1"/>
</dbReference>
<feature type="domain" description="YlxR" evidence="1">
    <location>
        <begin position="9"/>
        <end position="82"/>
    </location>
</feature>
<evidence type="ECO:0000259" key="1">
    <source>
        <dbReference type="Pfam" id="PF04296"/>
    </source>
</evidence>
<dbReference type="SUPFAM" id="SSF64376">
    <property type="entry name" value="YlxR-like"/>
    <property type="match status" value="1"/>
</dbReference>
<dbReference type="PANTHER" id="PTHR34215">
    <property type="entry name" value="BLL0784 PROTEIN"/>
    <property type="match status" value="1"/>
</dbReference>
<name>A0A318XND0_9FIRM</name>
<evidence type="ECO:0000313" key="2">
    <source>
        <dbReference type="EMBL" id="PYG88411.1"/>
    </source>
</evidence>
<dbReference type="InterPro" id="IPR007393">
    <property type="entry name" value="YlxR_dom"/>
</dbReference>
<dbReference type="OrthoDB" id="9813251at2"/>
<dbReference type="Pfam" id="PF04296">
    <property type="entry name" value="YlxR"/>
    <property type="match status" value="1"/>
</dbReference>
<reference evidence="2 3" key="1">
    <citation type="submission" date="2018-06" db="EMBL/GenBank/DDBJ databases">
        <title>Genomic Encyclopedia of Type Strains, Phase I: the one thousand microbial genomes (KMG-I) project.</title>
        <authorList>
            <person name="Kyrpides N."/>
        </authorList>
    </citation>
    <scope>NUCLEOTIDE SEQUENCE [LARGE SCALE GENOMIC DNA]</scope>
    <source>
        <strain evidence="2 3">DSM 19573</strain>
    </source>
</reference>
<dbReference type="PANTHER" id="PTHR34215:SF1">
    <property type="entry name" value="YLXR DOMAIN-CONTAINING PROTEIN"/>
    <property type="match status" value="1"/>
</dbReference>
<organism evidence="2 3">
    <name type="scientific">Ruminiclostridium sufflavum DSM 19573</name>
    <dbReference type="NCBI Taxonomy" id="1121337"/>
    <lineage>
        <taxon>Bacteria</taxon>
        <taxon>Bacillati</taxon>
        <taxon>Bacillota</taxon>
        <taxon>Clostridia</taxon>
        <taxon>Eubacteriales</taxon>
        <taxon>Oscillospiraceae</taxon>
        <taxon>Ruminiclostridium</taxon>
    </lineage>
</organism>
<gene>
    <name evidence="2" type="ORF">LY28_01259</name>
</gene>
<dbReference type="RefSeq" id="WP_110461319.1">
    <property type="nucleotide sequence ID" value="NZ_QKMR01000006.1"/>
</dbReference>
<keyword evidence="3" id="KW-1185">Reference proteome</keyword>
<dbReference type="InterPro" id="IPR035931">
    <property type="entry name" value="YlxR-like_sf"/>
</dbReference>
<sequence>MKQKKIPLRMCLGCKEMKPKKELIRVVKNNEGEINIDLVGKKPGRGAYICRNVECLEKAIKAKRLEKAFETAIDIDIYNNLKNQLEGNDG</sequence>
<dbReference type="InterPro" id="IPR037465">
    <property type="entry name" value="YlxR"/>
</dbReference>